<accession>A0A091D1B6</accession>
<dbReference type="EMBL" id="KN123322">
    <property type="protein sequence ID" value="KFO25894.1"/>
    <property type="molecule type" value="Genomic_DNA"/>
</dbReference>
<protein>
    <submittedName>
        <fullName evidence="1">Uncharacterized protein</fullName>
    </submittedName>
</protein>
<evidence type="ECO:0000313" key="1">
    <source>
        <dbReference type="EMBL" id="KFO25894.1"/>
    </source>
</evidence>
<proteinExistence type="predicted"/>
<evidence type="ECO:0000313" key="2">
    <source>
        <dbReference type="Proteomes" id="UP000028990"/>
    </source>
</evidence>
<name>A0A091D1B6_FUKDA</name>
<reference evidence="1 2" key="1">
    <citation type="submission" date="2013-11" db="EMBL/GenBank/DDBJ databases">
        <title>The Damaraland mole rat (Fukomys damarensis) genome and evolution of African mole rats.</title>
        <authorList>
            <person name="Gladyshev V.N."/>
            <person name="Fang X."/>
        </authorList>
    </citation>
    <scope>NUCLEOTIDE SEQUENCE [LARGE SCALE GENOMIC DNA]</scope>
    <source>
        <tissue evidence="1">Liver</tissue>
    </source>
</reference>
<dbReference type="Proteomes" id="UP000028990">
    <property type="component" value="Unassembled WGS sequence"/>
</dbReference>
<gene>
    <name evidence="1" type="ORF">H920_12718</name>
</gene>
<dbReference type="AlphaFoldDB" id="A0A091D1B6"/>
<keyword evidence="2" id="KW-1185">Reference proteome</keyword>
<organism evidence="1 2">
    <name type="scientific">Fukomys damarensis</name>
    <name type="common">Damaraland mole rat</name>
    <name type="synonym">Cryptomys damarensis</name>
    <dbReference type="NCBI Taxonomy" id="885580"/>
    <lineage>
        <taxon>Eukaryota</taxon>
        <taxon>Metazoa</taxon>
        <taxon>Chordata</taxon>
        <taxon>Craniata</taxon>
        <taxon>Vertebrata</taxon>
        <taxon>Euteleostomi</taxon>
        <taxon>Mammalia</taxon>
        <taxon>Eutheria</taxon>
        <taxon>Euarchontoglires</taxon>
        <taxon>Glires</taxon>
        <taxon>Rodentia</taxon>
        <taxon>Hystricomorpha</taxon>
        <taxon>Bathyergidae</taxon>
        <taxon>Fukomys</taxon>
    </lineage>
</organism>
<sequence>MGSSSSHASRSPTVLDSGPVYIARPVDSSLCKEGEAGKEGFLGAAGVLPPLGSPLAGAGPSWLAVLTLVRSVFGQKPGDPPDGQGGAARRL</sequence>